<organism evidence="1 2">
    <name type="scientific">Pistacia integerrima</name>
    <dbReference type="NCBI Taxonomy" id="434235"/>
    <lineage>
        <taxon>Eukaryota</taxon>
        <taxon>Viridiplantae</taxon>
        <taxon>Streptophyta</taxon>
        <taxon>Embryophyta</taxon>
        <taxon>Tracheophyta</taxon>
        <taxon>Spermatophyta</taxon>
        <taxon>Magnoliopsida</taxon>
        <taxon>eudicotyledons</taxon>
        <taxon>Gunneridae</taxon>
        <taxon>Pentapetalae</taxon>
        <taxon>rosids</taxon>
        <taxon>malvids</taxon>
        <taxon>Sapindales</taxon>
        <taxon>Anacardiaceae</taxon>
        <taxon>Pistacia</taxon>
    </lineage>
</organism>
<proteinExistence type="predicted"/>
<keyword evidence="2" id="KW-1185">Reference proteome</keyword>
<evidence type="ECO:0000313" key="2">
    <source>
        <dbReference type="Proteomes" id="UP001163603"/>
    </source>
</evidence>
<sequence>MFGSTPPILEGYSDANWILDSDEIRSTSGAMSWKSSKQACIARSTMESKLIALEKACSKVEWLTNFLADLPIETHPPILVSIHCDCQAAIARAKSKIYNGKSRHIWKRHTIIKQLLESRVVSLDFVKSELNLADPLTKPLSRRLVEYTLKGMGLMPKA</sequence>
<comment type="caution">
    <text evidence="1">The sequence shown here is derived from an EMBL/GenBank/DDBJ whole genome shotgun (WGS) entry which is preliminary data.</text>
</comment>
<gene>
    <name evidence="1" type="ORF">Pint_09759</name>
</gene>
<evidence type="ECO:0000313" key="1">
    <source>
        <dbReference type="EMBL" id="KAJ0018774.1"/>
    </source>
</evidence>
<dbReference type="EMBL" id="CM047747">
    <property type="protein sequence ID" value="KAJ0018774.1"/>
    <property type="molecule type" value="Genomic_DNA"/>
</dbReference>
<dbReference type="Proteomes" id="UP001163603">
    <property type="component" value="Chromosome 12"/>
</dbReference>
<name>A0ACC0XKE2_9ROSI</name>
<protein>
    <submittedName>
        <fullName evidence="1">Uncharacterized protein</fullName>
    </submittedName>
</protein>
<reference evidence="2" key="1">
    <citation type="journal article" date="2023" name="G3 (Bethesda)">
        <title>Genome assembly and association tests identify interacting loci associated with vigor, precocity, and sex in interspecific pistachio rootstocks.</title>
        <authorList>
            <person name="Palmer W."/>
            <person name="Jacygrad E."/>
            <person name="Sagayaradj S."/>
            <person name="Cavanaugh K."/>
            <person name="Han R."/>
            <person name="Bertier L."/>
            <person name="Beede B."/>
            <person name="Kafkas S."/>
            <person name="Golino D."/>
            <person name="Preece J."/>
            <person name="Michelmore R."/>
        </authorList>
    </citation>
    <scope>NUCLEOTIDE SEQUENCE [LARGE SCALE GENOMIC DNA]</scope>
</reference>
<accession>A0ACC0XKE2</accession>